<name>A0A0M2NZA6_STACC</name>
<comment type="caution">
    <text evidence="1">The sequence shown here is derived from an EMBL/GenBank/DDBJ whole genome shotgun (WGS) entry which is preliminary data.</text>
</comment>
<accession>A0A0M2NZA6</accession>
<sequence>MDVIVFTGNWLKQHWIIQKIVGFNITVKINLKNIKTNL</sequence>
<dbReference type="PATRIC" id="fig|74704.6.peg.1144"/>
<evidence type="ECO:0000313" key="1">
    <source>
        <dbReference type="EMBL" id="KKI63008.1"/>
    </source>
</evidence>
<gene>
    <name evidence="1" type="ORF">UF66_1114</name>
</gene>
<proteinExistence type="predicted"/>
<protein>
    <submittedName>
        <fullName evidence="1">Uncharacterized protein</fullName>
    </submittedName>
</protein>
<evidence type="ECO:0000313" key="2">
    <source>
        <dbReference type="Proteomes" id="UP000034455"/>
    </source>
</evidence>
<reference evidence="1 2" key="1">
    <citation type="submission" date="2015-03" db="EMBL/GenBank/DDBJ databases">
        <title>Genome Assembly of Staphylococcus cohnii subsp. cohnii strain G22B2.</title>
        <authorList>
            <person name="Nair G."/>
            <person name="Kaur G."/>
            <person name="Khatri I."/>
            <person name="Singh N.K."/>
            <person name="Sathyabama S."/>
            <person name="Maurya S.K."/>
            <person name="Subramanian S."/>
            <person name="Agrewala J.N."/>
            <person name="Mayilraj S."/>
        </authorList>
    </citation>
    <scope>NUCLEOTIDE SEQUENCE [LARGE SCALE GENOMIC DNA]</scope>
    <source>
        <strain evidence="1 2">G22B2</strain>
    </source>
</reference>
<dbReference type="EMBL" id="LAKJ01000019">
    <property type="protein sequence ID" value="KKI63008.1"/>
    <property type="molecule type" value="Genomic_DNA"/>
</dbReference>
<dbReference type="AlphaFoldDB" id="A0A0M2NZA6"/>
<dbReference type="Proteomes" id="UP000034455">
    <property type="component" value="Unassembled WGS sequence"/>
</dbReference>
<organism evidence="1 2">
    <name type="scientific">Staphylococcus cohnii subsp. cohnii</name>
    <dbReference type="NCBI Taxonomy" id="74704"/>
    <lineage>
        <taxon>Bacteria</taxon>
        <taxon>Bacillati</taxon>
        <taxon>Bacillota</taxon>
        <taxon>Bacilli</taxon>
        <taxon>Bacillales</taxon>
        <taxon>Staphylococcaceae</taxon>
        <taxon>Staphylococcus</taxon>
        <taxon>Staphylococcus cohnii species complex</taxon>
    </lineage>
</organism>